<evidence type="ECO:0000313" key="2">
    <source>
        <dbReference type="Proteomes" id="UP000216035"/>
    </source>
</evidence>
<keyword evidence="2" id="KW-1185">Reference proteome</keyword>
<dbReference type="AlphaFoldDB" id="A0A255ZDK0"/>
<dbReference type="RefSeq" id="WP_094487430.1">
    <property type="nucleotide sequence ID" value="NZ_NOXX01000225.1"/>
</dbReference>
<dbReference type="EMBL" id="NOXX01000225">
    <property type="protein sequence ID" value="OYQ39556.1"/>
    <property type="molecule type" value="Genomic_DNA"/>
</dbReference>
<accession>A0A255ZDK0</accession>
<reference evidence="1 2" key="1">
    <citation type="submission" date="2017-07" db="EMBL/GenBank/DDBJ databases">
        <title>Flavobacterium cyanobacteriorum sp. nov., isolated from cyanobacterial aggregates in a eutrophic lake.</title>
        <authorList>
            <person name="Cai H."/>
        </authorList>
    </citation>
    <scope>NUCLEOTIDE SEQUENCE [LARGE SCALE GENOMIC DNA]</scope>
    <source>
        <strain evidence="1 2">TH167</strain>
    </source>
</reference>
<gene>
    <name evidence="1" type="ORF">CHX27_14250</name>
</gene>
<name>A0A255ZDK0_9FLAO</name>
<proteinExistence type="predicted"/>
<dbReference type="OrthoDB" id="1357832at2"/>
<sequence length="113" mass="13096">MNDELLRNKIIAFFSGIDTYYGVKLEVTESIYTAFPDVTTTDGTWNLSEFVLANAAYRKDGNRFMIEGSGRYIEFAALQIIGFTQSGRHKYEIVEQYGTSVFRVTKLRFFDRY</sequence>
<dbReference type="Proteomes" id="UP000216035">
    <property type="component" value="Unassembled WGS sequence"/>
</dbReference>
<organism evidence="1 2">
    <name type="scientific">Flavobacterium aurantiibacter</name>
    <dbReference type="NCBI Taxonomy" id="2023067"/>
    <lineage>
        <taxon>Bacteria</taxon>
        <taxon>Pseudomonadati</taxon>
        <taxon>Bacteroidota</taxon>
        <taxon>Flavobacteriia</taxon>
        <taxon>Flavobacteriales</taxon>
        <taxon>Flavobacteriaceae</taxon>
        <taxon>Flavobacterium</taxon>
    </lineage>
</organism>
<comment type="caution">
    <text evidence="1">The sequence shown here is derived from an EMBL/GenBank/DDBJ whole genome shotgun (WGS) entry which is preliminary data.</text>
</comment>
<protein>
    <submittedName>
        <fullName evidence="1">Uncharacterized protein</fullName>
    </submittedName>
</protein>
<evidence type="ECO:0000313" key="1">
    <source>
        <dbReference type="EMBL" id="OYQ39556.1"/>
    </source>
</evidence>